<dbReference type="OrthoDB" id="10255000at2759"/>
<evidence type="ECO:0000259" key="5">
    <source>
        <dbReference type="Pfam" id="PF07989"/>
    </source>
</evidence>
<feature type="compositionally biased region" description="Low complexity" evidence="4">
    <location>
        <begin position="35"/>
        <end position="49"/>
    </location>
</feature>
<dbReference type="InParanoid" id="A0A1X2HPZ7"/>
<dbReference type="AlphaFoldDB" id="A0A1X2HPZ7"/>
<feature type="region of interest" description="Disordered" evidence="4">
    <location>
        <begin position="292"/>
        <end position="338"/>
    </location>
</feature>
<keyword evidence="7" id="KW-1185">Reference proteome</keyword>
<proteinExistence type="predicted"/>
<evidence type="ECO:0000256" key="3">
    <source>
        <dbReference type="SAM" id="Coils"/>
    </source>
</evidence>
<dbReference type="GO" id="GO:0005737">
    <property type="term" value="C:cytoplasm"/>
    <property type="evidence" value="ECO:0007669"/>
    <property type="project" value="UniProtKB-SubCell"/>
</dbReference>
<feature type="compositionally biased region" description="Polar residues" evidence="4">
    <location>
        <begin position="74"/>
        <end position="83"/>
    </location>
</feature>
<dbReference type="OMA" id="SSHHISQ"/>
<name>A0A1X2HPZ7_SYNRA</name>
<evidence type="ECO:0000313" key="7">
    <source>
        <dbReference type="Proteomes" id="UP000242180"/>
    </source>
</evidence>
<feature type="region of interest" description="Disordered" evidence="4">
    <location>
        <begin position="1"/>
        <end position="108"/>
    </location>
</feature>
<dbReference type="Pfam" id="PF07989">
    <property type="entry name" value="Cnn_1N"/>
    <property type="match status" value="1"/>
</dbReference>
<feature type="compositionally biased region" description="Low complexity" evidence="4">
    <location>
        <begin position="92"/>
        <end position="108"/>
    </location>
</feature>
<dbReference type="GO" id="GO:0005815">
    <property type="term" value="C:microtubule organizing center"/>
    <property type="evidence" value="ECO:0007669"/>
    <property type="project" value="InterPro"/>
</dbReference>
<comment type="subcellular location">
    <subcellularLocation>
        <location evidence="1">Cytoplasm</location>
    </subcellularLocation>
</comment>
<evidence type="ECO:0000256" key="1">
    <source>
        <dbReference type="ARBA" id="ARBA00004496"/>
    </source>
</evidence>
<protein>
    <recommendedName>
        <fullName evidence="5">Centrosomin N-terminal motif 1 domain-containing protein</fullName>
    </recommendedName>
</protein>
<dbReference type="EMBL" id="MCGN01000002">
    <property type="protein sequence ID" value="ORZ01428.1"/>
    <property type="molecule type" value="Genomic_DNA"/>
</dbReference>
<evidence type="ECO:0000256" key="4">
    <source>
        <dbReference type="SAM" id="MobiDB-lite"/>
    </source>
</evidence>
<reference evidence="6 7" key="1">
    <citation type="submission" date="2016-07" db="EMBL/GenBank/DDBJ databases">
        <title>Pervasive Adenine N6-methylation of Active Genes in Fungi.</title>
        <authorList>
            <consortium name="DOE Joint Genome Institute"/>
            <person name="Mondo S.J."/>
            <person name="Dannebaum R.O."/>
            <person name="Kuo R.C."/>
            <person name="Labutti K."/>
            <person name="Haridas S."/>
            <person name="Kuo A."/>
            <person name="Salamov A."/>
            <person name="Ahrendt S.R."/>
            <person name="Lipzen A."/>
            <person name="Sullivan W."/>
            <person name="Andreopoulos W.B."/>
            <person name="Clum A."/>
            <person name="Lindquist E."/>
            <person name="Daum C."/>
            <person name="Ramamoorthy G.K."/>
            <person name="Gryganskyi A."/>
            <person name="Culley D."/>
            <person name="Magnuson J.K."/>
            <person name="James T.Y."/>
            <person name="O'Malley M.A."/>
            <person name="Stajich J.E."/>
            <person name="Spatafora J.W."/>
            <person name="Visel A."/>
            <person name="Grigoriev I.V."/>
        </authorList>
    </citation>
    <scope>NUCLEOTIDE SEQUENCE [LARGE SCALE GENOMIC DNA]</scope>
    <source>
        <strain evidence="6 7">NRRL 2496</strain>
    </source>
</reference>
<feature type="compositionally biased region" description="Low complexity" evidence="4">
    <location>
        <begin position="296"/>
        <end position="305"/>
    </location>
</feature>
<evidence type="ECO:0000313" key="6">
    <source>
        <dbReference type="EMBL" id="ORZ01428.1"/>
    </source>
</evidence>
<comment type="caution">
    <text evidence="6">The sequence shown here is derived from an EMBL/GenBank/DDBJ whole genome shotgun (WGS) entry which is preliminary data.</text>
</comment>
<organism evidence="6 7">
    <name type="scientific">Syncephalastrum racemosum</name>
    <name type="common">Filamentous fungus</name>
    <dbReference type="NCBI Taxonomy" id="13706"/>
    <lineage>
        <taxon>Eukaryota</taxon>
        <taxon>Fungi</taxon>
        <taxon>Fungi incertae sedis</taxon>
        <taxon>Mucoromycota</taxon>
        <taxon>Mucoromycotina</taxon>
        <taxon>Mucoromycetes</taxon>
        <taxon>Mucorales</taxon>
        <taxon>Syncephalastraceae</taxon>
        <taxon>Syncephalastrum</taxon>
    </lineage>
</organism>
<evidence type="ECO:0000256" key="2">
    <source>
        <dbReference type="ARBA" id="ARBA00022490"/>
    </source>
</evidence>
<dbReference type="Proteomes" id="UP000242180">
    <property type="component" value="Unassembled WGS sequence"/>
</dbReference>
<keyword evidence="2" id="KW-0963">Cytoplasm</keyword>
<gene>
    <name evidence="6" type="ORF">BCR43DRAFT_561670</name>
</gene>
<feature type="coiled-coil region" evidence="3">
    <location>
        <begin position="138"/>
        <end position="189"/>
    </location>
</feature>
<dbReference type="InterPro" id="IPR012943">
    <property type="entry name" value="Cnn_1N"/>
</dbReference>
<accession>A0A1X2HPZ7</accession>
<feature type="domain" description="Centrosomin N-terminal motif 1" evidence="5">
    <location>
        <begin position="138"/>
        <end position="196"/>
    </location>
</feature>
<keyword evidence="3" id="KW-0175">Coiled coil</keyword>
<sequence>MASPLSASVSLDGYHRRRRQEEAKVDNEDEHENGSIVSLASSSSVITRSCLTEPPRSSRRSIYRSSLGKPPGTPSQRRNQTILPPTPPPSTPSTSIHPPSSSSTASVSVSVSVSSSSDDTAAASSHHISQKTIKTAPMKELENALASLKKENFDLKMRLYHLEEAAGKHAKLEEQNQRLMVELRERELQLEALELYFEKQRGQDASTQTTLVIDTSPQSHSPATASYHTAFAASPEAFGLTSCYTRHSTPLHCTSPAGNKGNNQLHTETDVDHVVNAFQSVKIVSPALTRYRQRRSSLSSTSSDVSADDTSSESSGHHQGVRGWLSQILANDRHPHPP</sequence>